<name>S7P5X9_MYOBR</name>
<feature type="region of interest" description="Disordered" evidence="1">
    <location>
        <begin position="104"/>
        <end position="141"/>
    </location>
</feature>
<evidence type="ECO:0000256" key="1">
    <source>
        <dbReference type="SAM" id="MobiDB-lite"/>
    </source>
</evidence>
<dbReference type="GO" id="GO:0034220">
    <property type="term" value="P:monoatomic ion transmembrane transport"/>
    <property type="evidence" value="ECO:0007669"/>
    <property type="project" value="UniProtKB-KW"/>
</dbReference>
<reference evidence="2 3" key="1">
    <citation type="journal article" date="2013" name="Nat. Commun.">
        <title>Genome analysis reveals insights into physiology and longevity of the Brandt's bat Myotis brandtii.</title>
        <authorList>
            <person name="Seim I."/>
            <person name="Fang X."/>
            <person name="Xiong Z."/>
            <person name="Lobanov A.V."/>
            <person name="Huang Z."/>
            <person name="Ma S."/>
            <person name="Feng Y."/>
            <person name="Turanov A.A."/>
            <person name="Zhu Y."/>
            <person name="Lenz T.L."/>
            <person name="Gerashchenko M.V."/>
            <person name="Fan D."/>
            <person name="Hee Yim S."/>
            <person name="Yao X."/>
            <person name="Jordan D."/>
            <person name="Xiong Y."/>
            <person name="Ma Y."/>
            <person name="Lyapunov A.N."/>
            <person name="Chen G."/>
            <person name="Kulakova O.I."/>
            <person name="Sun Y."/>
            <person name="Lee S.G."/>
            <person name="Bronson R.T."/>
            <person name="Moskalev A.A."/>
            <person name="Sunyaev S.R."/>
            <person name="Zhang G."/>
            <person name="Krogh A."/>
            <person name="Wang J."/>
            <person name="Gladyshev V.N."/>
        </authorList>
    </citation>
    <scope>NUCLEOTIDE SEQUENCE [LARGE SCALE GENOMIC DNA]</scope>
</reference>
<dbReference type="AlphaFoldDB" id="S7P5X9"/>
<keyword evidence="2" id="KW-0813">Transport</keyword>
<organism evidence="2 3">
    <name type="scientific">Myotis brandtii</name>
    <name type="common">Brandt's bat</name>
    <dbReference type="NCBI Taxonomy" id="109478"/>
    <lineage>
        <taxon>Eukaryota</taxon>
        <taxon>Metazoa</taxon>
        <taxon>Chordata</taxon>
        <taxon>Craniata</taxon>
        <taxon>Vertebrata</taxon>
        <taxon>Euteleostomi</taxon>
        <taxon>Mammalia</taxon>
        <taxon>Eutheria</taxon>
        <taxon>Laurasiatheria</taxon>
        <taxon>Chiroptera</taxon>
        <taxon>Yangochiroptera</taxon>
        <taxon>Vespertilionidae</taxon>
        <taxon>Myotis</taxon>
    </lineage>
</organism>
<feature type="compositionally biased region" description="Pro residues" evidence="1">
    <location>
        <begin position="114"/>
        <end position="123"/>
    </location>
</feature>
<keyword evidence="2" id="KW-0407">Ion channel</keyword>
<accession>S7P5X9</accession>
<evidence type="ECO:0000313" key="2">
    <source>
        <dbReference type="EMBL" id="EPQ03067.1"/>
    </source>
</evidence>
<proteinExistence type="predicted"/>
<protein>
    <submittedName>
        <fullName evidence="2">Potassium channel subfamily K member 2</fullName>
    </submittedName>
</protein>
<dbReference type="Proteomes" id="UP000052978">
    <property type="component" value="Unassembled WGS sequence"/>
</dbReference>
<keyword evidence="3" id="KW-1185">Reference proteome</keyword>
<evidence type="ECO:0000313" key="3">
    <source>
        <dbReference type="Proteomes" id="UP000052978"/>
    </source>
</evidence>
<dbReference type="Gene3D" id="1.10.287.70">
    <property type="match status" value="1"/>
</dbReference>
<gene>
    <name evidence="2" type="ORF">D623_10007523</name>
</gene>
<keyword evidence="2" id="KW-0406">Ion transport</keyword>
<sequence>MGAKIFQALETDTQEDLKNTFEVARKTFLRNYANITPEELEVFLQKLSFAVKYGVIPIKNGTVYISWTLVNSFSFVASTLTTIGVQCTNLCTLKGTVGREAVVGTGEGLGPSSTPLPGPPTMVPSPLSAGSPAPDTATPMR</sequence>
<dbReference type="EMBL" id="KE161322">
    <property type="protein sequence ID" value="EPQ03067.1"/>
    <property type="molecule type" value="Genomic_DNA"/>
</dbReference>